<keyword evidence="2" id="KW-0472">Membrane</keyword>
<name>A0ABN4AIC1_EMTOG</name>
<evidence type="ECO:0000256" key="1">
    <source>
        <dbReference type="SAM" id="Coils"/>
    </source>
</evidence>
<evidence type="ECO:0000313" key="4">
    <source>
        <dbReference type="Proteomes" id="UP000002875"/>
    </source>
</evidence>
<keyword evidence="2" id="KW-0812">Transmembrane</keyword>
<organism evidence="3 4">
    <name type="scientific">Emticicia oligotrophica (strain DSM 17448 / CIP 109782 / MTCC 6937 / GPTSA100-15)</name>
    <dbReference type="NCBI Taxonomy" id="929562"/>
    <lineage>
        <taxon>Bacteria</taxon>
        <taxon>Pseudomonadati</taxon>
        <taxon>Bacteroidota</taxon>
        <taxon>Cytophagia</taxon>
        <taxon>Cytophagales</taxon>
        <taxon>Leadbetterellaceae</taxon>
        <taxon>Emticicia</taxon>
    </lineage>
</organism>
<keyword evidence="1" id="KW-0175">Coiled coil</keyword>
<dbReference type="Proteomes" id="UP000002875">
    <property type="component" value="Chromosome"/>
</dbReference>
<evidence type="ECO:0000256" key="2">
    <source>
        <dbReference type="SAM" id="Phobius"/>
    </source>
</evidence>
<reference evidence="3 4" key="1">
    <citation type="submission" date="2011-07" db="EMBL/GenBank/DDBJ databases">
        <title>The complete genome of chromosome of Emticicia oligotrophica DSM 17448.</title>
        <authorList>
            <consortium name="US DOE Joint Genome Institute (JGI-PGF)"/>
            <person name="Lucas S."/>
            <person name="Han J."/>
            <person name="Lapidus A."/>
            <person name="Bruce D."/>
            <person name="Goodwin L."/>
            <person name="Pitluck S."/>
            <person name="Peters L."/>
            <person name="Kyrpides N."/>
            <person name="Mavromatis K."/>
            <person name="Ivanova N."/>
            <person name="Ovchinnikova G."/>
            <person name="Teshima H."/>
            <person name="Detter J.C."/>
            <person name="Tapia R."/>
            <person name="Han C."/>
            <person name="Land M."/>
            <person name="Hauser L."/>
            <person name="Markowitz V."/>
            <person name="Cheng J.-F."/>
            <person name="Hugenholtz P."/>
            <person name="Woyke T."/>
            <person name="Wu D."/>
            <person name="Tindall B."/>
            <person name="Pomrenke H."/>
            <person name="Brambilla E."/>
            <person name="Klenk H.-P."/>
            <person name="Eisen J.A."/>
        </authorList>
    </citation>
    <scope>NUCLEOTIDE SEQUENCE [LARGE SCALE GENOMIC DNA]</scope>
    <source>
        <strain evidence="3 4">DSM 17448</strain>
    </source>
</reference>
<keyword evidence="4" id="KW-1185">Reference proteome</keyword>
<dbReference type="EMBL" id="CP002961">
    <property type="protein sequence ID" value="AFK01637.1"/>
    <property type="molecule type" value="Genomic_DNA"/>
</dbReference>
<proteinExistence type="predicted"/>
<evidence type="ECO:0000313" key="3">
    <source>
        <dbReference type="EMBL" id="AFK01637.1"/>
    </source>
</evidence>
<gene>
    <name evidence="3" type="ordered locus">Emtol_0483</name>
</gene>
<feature type="coiled-coil region" evidence="1">
    <location>
        <begin position="113"/>
        <end position="140"/>
    </location>
</feature>
<feature type="transmembrane region" description="Helical" evidence="2">
    <location>
        <begin position="56"/>
        <end position="75"/>
    </location>
</feature>
<accession>A0ABN4AIC1</accession>
<sequence>MENFEDNLEKEYHERFHDFEEMPNDILWANIQARIEPEQKKRTIFIWWTNTRNRSIAAGILLGFLFGGYLLSSLLDDSKKVSNFNGKTINATTSKQTSAKSTTKSTQIIDNEVNINREKAKKADNNLVELNERRDAIASRAKIAKPNQERVVSENSSAVVSSTKSPTIAENKNSTLINEISSIEIKSPIEGELSKEAGLNTSKMIEFEKLVFLDSRKAKFGNFNKILEIQIASNEPYEIEEPSRERMVFIPPSEVFANVSPMLSYYVFSPNRNDNFMVNNLNGSSNRLSFAAQLGFVYPLTKKLDIRTGLSYMAGKSNISYGVSDLNQKVVKLIDEHTIEVSPANSIYSERKNWQYLELQSDLLYDIRKLQALSLGFRAGIQTDAINKPAFNARLGYRMSKPVNNKIALWIEPSVVFSLSSRHSLDNYFMYHTTGFSLNMGVSLLRQD</sequence>
<dbReference type="RefSeq" id="WP_015027340.1">
    <property type="nucleotide sequence ID" value="NC_018748.1"/>
</dbReference>
<protein>
    <recommendedName>
        <fullName evidence="5">Outer membrane protein beta-barrel domain-containing protein</fullName>
    </recommendedName>
</protein>
<keyword evidence="2" id="KW-1133">Transmembrane helix</keyword>
<evidence type="ECO:0008006" key="5">
    <source>
        <dbReference type="Google" id="ProtNLM"/>
    </source>
</evidence>